<sequence length="109" mass="11732">MYFQGDDGFTPEMKDKATSNAEQFLAKSVPVAKGCTGETAIGWAIEKIDFKGELCHALSILIGWESVEAHQQYRATEGCGKSISIQQGAAGIKGVSVVHVSLTTVERRD</sequence>
<name>A0A0C3HBX0_OIDMZ</name>
<evidence type="ECO:0000313" key="2">
    <source>
        <dbReference type="Proteomes" id="UP000054321"/>
    </source>
</evidence>
<dbReference type="Proteomes" id="UP000054321">
    <property type="component" value="Unassembled WGS sequence"/>
</dbReference>
<dbReference type="STRING" id="913774.A0A0C3HBX0"/>
<keyword evidence="2" id="KW-1185">Reference proteome</keyword>
<organism evidence="1 2">
    <name type="scientific">Oidiodendron maius (strain Zn)</name>
    <dbReference type="NCBI Taxonomy" id="913774"/>
    <lineage>
        <taxon>Eukaryota</taxon>
        <taxon>Fungi</taxon>
        <taxon>Dikarya</taxon>
        <taxon>Ascomycota</taxon>
        <taxon>Pezizomycotina</taxon>
        <taxon>Leotiomycetes</taxon>
        <taxon>Leotiomycetes incertae sedis</taxon>
        <taxon>Myxotrichaceae</taxon>
        <taxon>Oidiodendron</taxon>
    </lineage>
</organism>
<dbReference type="HOGENOM" id="CLU_2184730_0_0_1"/>
<gene>
    <name evidence="1" type="ORF">OIDMADRAFT_181202</name>
</gene>
<reference evidence="1 2" key="1">
    <citation type="submission" date="2014-04" db="EMBL/GenBank/DDBJ databases">
        <authorList>
            <consortium name="DOE Joint Genome Institute"/>
            <person name="Kuo A."/>
            <person name="Martino E."/>
            <person name="Perotto S."/>
            <person name="Kohler A."/>
            <person name="Nagy L.G."/>
            <person name="Floudas D."/>
            <person name="Copeland A."/>
            <person name="Barry K.W."/>
            <person name="Cichocki N."/>
            <person name="Veneault-Fourrey C."/>
            <person name="LaButti K."/>
            <person name="Lindquist E.A."/>
            <person name="Lipzen A."/>
            <person name="Lundell T."/>
            <person name="Morin E."/>
            <person name="Murat C."/>
            <person name="Sun H."/>
            <person name="Tunlid A."/>
            <person name="Henrissat B."/>
            <person name="Grigoriev I.V."/>
            <person name="Hibbett D.S."/>
            <person name="Martin F."/>
            <person name="Nordberg H.P."/>
            <person name="Cantor M.N."/>
            <person name="Hua S.X."/>
        </authorList>
    </citation>
    <scope>NUCLEOTIDE SEQUENCE [LARGE SCALE GENOMIC DNA]</scope>
    <source>
        <strain evidence="1 2">Zn</strain>
    </source>
</reference>
<dbReference type="OrthoDB" id="3830579at2759"/>
<protein>
    <recommendedName>
        <fullName evidence="3">ABM domain-containing protein</fullName>
    </recommendedName>
</protein>
<dbReference type="AlphaFoldDB" id="A0A0C3HBX0"/>
<dbReference type="EMBL" id="KN832878">
    <property type="protein sequence ID" value="KIM99871.1"/>
    <property type="molecule type" value="Genomic_DNA"/>
</dbReference>
<proteinExistence type="predicted"/>
<evidence type="ECO:0000313" key="1">
    <source>
        <dbReference type="EMBL" id="KIM99871.1"/>
    </source>
</evidence>
<reference evidence="2" key="2">
    <citation type="submission" date="2015-01" db="EMBL/GenBank/DDBJ databases">
        <title>Evolutionary Origins and Diversification of the Mycorrhizal Mutualists.</title>
        <authorList>
            <consortium name="DOE Joint Genome Institute"/>
            <consortium name="Mycorrhizal Genomics Consortium"/>
            <person name="Kohler A."/>
            <person name="Kuo A."/>
            <person name="Nagy L.G."/>
            <person name="Floudas D."/>
            <person name="Copeland A."/>
            <person name="Barry K.W."/>
            <person name="Cichocki N."/>
            <person name="Veneault-Fourrey C."/>
            <person name="LaButti K."/>
            <person name="Lindquist E.A."/>
            <person name="Lipzen A."/>
            <person name="Lundell T."/>
            <person name="Morin E."/>
            <person name="Murat C."/>
            <person name="Riley R."/>
            <person name="Ohm R."/>
            <person name="Sun H."/>
            <person name="Tunlid A."/>
            <person name="Henrissat B."/>
            <person name="Grigoriev I.V."/>
            <person name="Hibbett D.S."/>
            <person name="Martin F."/>
        </authorList>
    </citation>
    <scope>NUCLEOTIDE SEQUENCE [LARGE SCALE GENOMIC DNA]</scope>
    <source>
        <strain evidence="2">Zn</strain>
    </source>
</reference>
<dbReference type="InParanoid" id="A0A0C3HBX0"/>
<accession>A0A0C3HBX0</accession>
<evidence type="ECO:0008006" key="3">
    <source>
        <dbReference type="Google" id="ProtNLM"/>
    </source>
</evidence>